<evidence type="ECO:0000259" key="5">
    <source>
        <dbReference type="Pfam" id="PF02852"/>
    </source>
</evidence>
<evidence type="ECO:0000313" key="7">
    <source>
        <dbReference type="EMBL" id="MEC0241099.1"/>
    </source>
</evidence>
<keyword evidence="8" id="KW-1185">Reference proteome</keyword>
<proteinExistence type="inferred from homology"/>
<name>A0ABU6GMX6_9BACL</name>
<protein>
    <submittedName>
        <fullName evidence="7">FAD-dependent oxidoreductase</fullName>
    </submittedName>
</protein>
<evidence type="ECO:0000256" key="3">
    <source>
        <dbReference type="ARBA" id="ARBA00022630"/>
    </source>
</evidence>
<accession>A0ABU6GMX6</accession>
<organism evidence="7 8">
    <name type="scientific">Paenibacillus dokdonensis</name>
    <dbReference type="NCBI Taxonomy" id="2567944"/>
    <lineage>
        <taxon>Bacteria</taxon>
        <taxon>Bacillati</taxon>
        <taxon>Bacillota</taxon>
        <taxon>Bacilli</taxon>
        <taxon>Bacillales</taxon>
        <taxon>Paenibacillaceae</taxon>
        <taxon>Paenibacillus</taxon>
    </lineage>
</organism>
<dbReference type="Pfam" id="PF02852">
    <property type="entry name" value="Pyr_redox_dim"/>
    <property type="match status" value="1"/>
</dbReference>
<dbReference type="PIRSF" id="PIRSF000350">
    <property type="entry name" value="Mercury_reductase_MerA"/>
    <property type="match status" value="1"/>
</dbReference>
<evidence type="ECO:0000259" key="6">
    <source>
        <dbReference type="Pfam" id="PF07992"/>
    </source>
</evidence>
<dbReference type="EMBL" id="JARLKZ010000008">
    <property type="protein sequence ID" value="MEC0241099.1"/>
    <property type="molecule type" value="Genomic_DNA"/>
</dbReference>
<dbReference type="InterPro" id="IPR004099">
    <property type="entry name" value="Pyr_nucl-diS_OxRdtase_dimer"/>
</dbReference>
<sequence>MNNNYDAIIIGFGKGGKTLAGAMERQGWKVAMIEQSDKMYGGTCINIACIPSKSLAYQSKYAAFMNPNSFEDQNAYYTQAISEKNELVSFLRSKNYHNLSDKEGITVFTGKASFISSHEIKVAMKEETVKLTAERIFINTGATPIVPNIQGIHASKYVYNSTTLMDLMELPKHLVIIGGGYIGLEFASMYANYGSDVTVLDGAEAFLKREDRDIAKEVLKTLEGKGIRYISGAQVQTVQDKKPDGTRVIYLRSGADQPETIEADAILLATGRKPNTEELNLAHAGVAVNEKGAIQVDEHLKTNIPHIWAIGDVKGGPQFTYVSLDDYRIIKDQLFGAGKRSTKDRVNIPYSVFIDPPLSRVGLSEDEAREQGYETKIAKMPVAASPRARLMKETQGVLKAVVDAKTDQILGCTLFCTESSEIINIVQIAMQTGQSYTFLRDQIFTHPTMSEVFNDLFGQME</sequence>
<dbReference type="PRINTS" id="PR00368">
    <property type="entry name" value="FADPNR"/>
</dbReference>
<dbReference type="InterPro" id="IPR001100">
    <property type="entry name" value="Pyr_nuc-diS_OxRdtase"/>
</dbReference>
<dbReference type="SUPFAM" id="SSF51905">
    <property type="entry name" value="FAD/NAD(P)-binding domain"/>
    <property type="match status" value="1"/>
</dbReference>
<gene>
    <name evidence="7" type="ORF">P4H66_14705</name>
</gene>
<evidence type="ECO:0000313" key="8">
    <source>
        <dbReference type="Proteomes" id="UP001344632"/>
    </source>
</evidence>
<dbReference type="RefSeq" id="WP_326088821.1">
    <property type="nucleotide sequence ID" value="NZ_JARLKZ010000008.1"/>
</dbReference>
<comment type="caution">
    <text evidence="7">The sequence shown here is derived from an EMBL/GenBank/DDBJ whole genome shotgun (WGS) entry which is preliminary data.</text>
</comment>
<dbReference type="PRINTS" id="PR00411">
    <property type="entry name" value="PNDRDTASEI"/>
</dbReference>
<dbReference type="Pfam" id="PF07992">
    <property type="entry name" value="Pyr_redox_2"/>
    <property type="match status" value="1"/>
</dbReference>
<dbReference type="Gene3D" id="3.50.50.60">
    <property type="entry name" value="FAD/NAD(P)-binding domain"/>
    <property type="match status" value="2"/>
</dbReference>
<dbReference type="PANTHER" id="PTHR43014:SF4">
    <property type="entry name" value="PYRIDINE NUCLEOTIDE-DISULFIDE OXIDOREDUCTASE RCLA-RELATED"/>
    <property type="match status" value="1"/>
</dbReference>
<comment type="similarity">
    <text evidence="2">Belongs to the class-I pyridine nucleotide-disulfide oxidoreductase family.</text>
</comment>
<dbReference type="PANTHER" id="PTHR43014">
    <property type="entry name" value="MERCURIC REDUCTASE"/>
    <property type="match status" value="1"/>
</dbReference>
<dbReference type="Gene3D" id="3.30.390.30">
    <property type="match status" value="1"/>
</dbReference>
<dbReference type="Proteomes" id="UP001344632">
    <property type="component" value="Unassembled WGS sequence"/>
</dbReference>
<feature type="domain" description="FAD/NAD(P)-binding" evidence="6">
    <location>
        <begin position="5"/>
        <end position="323"/>
    </location>
</feature>
<dbReference type="InterPro" id="IPR023753">
    <property type="entry name" value="FAD/NAD-binding_dom"/>
</dbReference>
<dbReference type="InterPro" id="IPR016156">
    <property type="entry name" value="FAD/NAD-linked_Rdtase_dimer_sf"/>
</dbReference>
<evidence type="ECO:0000256" key="2">
    <source>
        <dbReference type="ARBA" id="ARBA00007532"/>
    </source>
</evidence>
<feature type="domain" description="Pyridine nucleotide-disulphide oxidoreductase dimerisation" evidence="5">
    <location>
        <begin position="348"/>
        <end position="455"/>
    </location>
</feature>
<keyword evidence="4" id="KW-0274">FAD</keyword>
<keyword evidence="3" id="KW-0285">Flavoprotein</keyword>
<dbReference type="SUPFAM" id="SSF55424">
    <property type="entry name" value="FAD/NAD-linked reductases, dimerisation (C-terminal) domain"/>
    <property type="match status" value="1"/>
</dbReference>
<evidence type="ECO:0000256" key="1">
    <source>
        <dbReference type="ARBA" id="ARBA00001974"/>
    </source>
</evidence>
<reference evidence="7 8" key="1">
    <citation type="submission" date="2023-03" db="EMBL/GenBank/DDBJ databases">
        <title>Bacillus Genome Sequencing.</title>
        <authorList>
            <person name="Dunlap C."/>
        </authorList>
    </citation>
    <scope>NUCLEOTIDE SEQUENCE [LARGE SCALE GENOMIC DNA]</scope>
    <source>
        <strain evidence="7 8">BD-525</strain>
    </source>
</reference>
<evidence type="ECO:0000256" key="4">
    <source>
        <dbReference type="ARBA" id="ARBA00022827"/>
    </source>
</evidence>
<dbReference type="InterPro" id="IPR036188">
    <property type="entry name" value="FAD/NAD-bd_sf"/>
</dbReference>
<comment type="cofactor">
    <cofactor evidence="1">
        <name>FAD</name>
        <dbReference type="ChEBI" id="CHEBI:57692"/>
    </cofactor>
</comment>